<dbReference type="EMBL" id="DSDK01000094">
    <property type="protein sequence ID" value="HDR50303.1"/>
    <property type="molecule type" value="Genomic_DNA"/>
</dbReference>
<sequence>MFIKTIVKTDKKTGKRYNYYRLCESYRIGNKTRHRSIVSMGRLDGIETREDKKL</sequence>
<reference evidence="1" key="1">
    <citation type="journal article" date="2020" name="mSystems">
        <title>Genome- and Community-Level Interaction Insights into Carbon Utilization and Element Cycling Functions of Hydrothermarchaeota in Hydrothermal Sediment.</title>
        <authorList>
            <person name="Zhou Z."/>
            <person name="Liu Y."/>
            <person name="Xu W."/>
            <person name="Pan J."/>
            <person name="Luo Z.H."/>
            <person name="Li M."/>
        </authorList>
    </citation>
    <scope>NUCLEOTIDE SEQUENCE [LARGE SCALE GENOMIC DNA]</scope>
    <source>
        <strain evidence="1">SpSt-1217</strain>
    </source>
</reference>
<accession>A0A831PP80</accession>
<feature type="non-terminal residue" evidence="1">
    <location>
        <position position="54"/>
    </location>
</feature>
<protein>
    <submittedName>
        <fullName evidence="1">IS1634 family transposase</fullName>
    </submittedName>
</protein>
<proteinExistence type="predicted"/>
<dbReference type="AlphaFoldDB" id="A0A831PP80"/>
<organism evidence="1">
    <name type="scientific">Mariniphaga anaerophila</name>
    <dbReference type="NCBI Taxonomy" id="1484053"/>
    <lineage>
        <taxon>Bacteria</taxon>
        <taxon>Pseudomonadati</taxon>
        <taxon>Bacteroidota</taxon>
        <taxon>Bacteroidia</taxon>
        <taxon>Marinilabiliales</taxon>
        <taxon>Prolixibacteraceae</taxon>
        <taxon>Mariniphaga</taxon>
    </lineage>
</organism>
<name>A0A831PP80_9BACT</name>
<gene>
    <name evidence="1" type="ORF">ENN90_01595</name>
</gene>
<evidence type="ECO:0000313" key="1">
    <source>
        <dbReference type="EMBL" id="HDR50303.1"/>
    </source>
</evidence>
<comment type="caution">
    <text evidence="1">The sequence shown here is derived from an EMBL/GenBank/DDBJ whole genome shotgun (WGS) entry which is preliminary data.</text>
</comment>
<dbReference type="Proteomes" id="UP000886047">
    <property type="component" value="Unassembled WGS sequence"/>
</dbReference>